<comment type="caution">
    <text evidence="1">The sequence shown here is derived from an EMBL/GenBank/DDBJ whole genome shotgun (WGS) entry which is preliminary data.</text>
</comment>
<dbReference type="Proteomes" id="UP000215335">
    <property type="component" value="Unassembled WGS sequence"/>
</dbReference>
<reference evidence="1 2" key="1">
    <citation type="journal article" date="2017" name="Curr. Biol.">
        <title>The Evolution of Venom by Co-option of Single-Copy Genes.</title>
        <authorList>
            <person name="Martinson E.O."/>
            <person name="Mrinalini"/>
            <person name="Kelkar Y.D."/>
            <person name="Chang C.H."/>
            <person name="Werren J.H."/>
        </authorList>
    </citation>
    <scope>NUCLEOTIDE SEQUENCE [LARGE SCALE GENOMIC DNA]</scope>
    <source>
        <strain evidence="1 2">Alberta</strain>
        <tissue evidence="1">Whole body</tissue>
    </source>
</reference>
<proteinExistence type="predicted"/>
<evidence type="ECO:0000313" key="1">
    <source>
        <dbReference type="EMBL" id="OXU31054.1"/>
    </source>
</evidence>
<keyword evidence="2" id="KW-1185">Reference proteome</keyword>
<dbReference type="AlphaFoldDB" id="A0A232FJZ8"/>
<accession>A0A232FJZ8</accession>
<dbReference type="EMBL" id="NNAY01000093">
    <property type="protein sequence ID" value="OXU31054.1"/>
    <property type="molecule type" value="Genomic_DNA"/>
</dbReference>
<name>A0A232FJZ8_9HYME</name>
<gene>
    <name evidence="1" type="ORF">TSAR_004755</name>
</gene>
<evidence type="ECO:0000313" key="2">
    <source>
        <dbReference type="Proteomes" id="UP000215335"/>
    </source>
</evidence>
<organism evidence="1 2">
    <name type="scientific">Trichomalopsis sarcophagae</name>
    <dbReference type="NCBI Taxonomy" id="543379"/>
    <lineage>
        <taxon>Eukaryota</taxon>
        <taxon>Metazoa</taxon>
        <taxon>Ecdysozoa</taxon>
        <taxon>Arthropoda</taxon>
        <taxon>Hexapoda</taxon>
        <taxon>Insecta</taxon>
        <taxon>Pterygota</taxon>
        <taxon>Neoptera</taxon>
        <taxon>Endopterygota</taxon>
        <taxon>Hymenoptera</taxon>
        <taxon>Apocrita</taxon>
        <taxon>Proctotrupomorpha</taxon>
        <taxon>Chalcidoidea</taxon>
        <taxon>Pteromalidae</taxon>
        <taxon>Pteromalinae</taxon>
        <taxon>Trichomalopsis</taxon>
    </lineage>
</organism>
<sequence length="47" mass="5300">MFLMCEEALAVRGSRQCDATAVAPLGFRTFCSRRETIVVPWLKVALR</sequence>
<protein>
    <submittedName>
        <fullName evidence="1">Uncharacterized protein</fullName>
    </submittedName>
</protein>